<keyword evidence="5" id="KW-0274">FAD</keyword>
<dbReference type="RefSeq" id="WP_343074260.1">
    <property type="nucleotide sequence ID" value="NZ_JACHHY010000015.1"/>
</dbReference>
<dbReference type="PROSITE" id="PS01304">
    <property type="entry name" value="UBIH"/>
    <property type="match status" value="1"/>
</dbReference>
<feature type="domain" description="FAD-binding" evidence="8">
    <location>
        <begin position="6"/>
        <end position="341"/>
    </location>
</feature>
<organism evidence="9 10">
    <name type="scientific">Chitinivorax tropicus</name>
    <dbReference type="NCBI Taxonomy" id="714531"/>
    <lineage>
        <taxon>Bacteria</taxon>
        <taxon>Pseudomonadati</taxon>
        <taxon>Pseudomonadota</taxon>
        <taxon>Betaproteobacteria</taxon>
        <taxon>Chitinivorax</taxon>
    </lineage>
</organism>
<proteinExistence type="inferred from homology"/>
<dbReference type="Pfam" id="PF01494">
    <property type="entry name" value="FAD_binding_3"/>
    <property type="match status" value="1"/>
</dbReference>
<evidence type="ECO:0000256" key="5">
    <source>
        <dbReference type="ARBA" id="ARBA00022827"/>
    </source>
</evidence>
<dbReference type="UniPathway" id="UPA00232"/>
<sequence length="397" mass="42895">MSDLQSDVIIVGAGLVGSSLALALAGSRLRVTLIDGRAPAPLPEDDSWDTRIYAISPGSQQFLTELGAWQRMPGDRLSPVSQMKVRGDAQDACLAFSAADVRVPQLACILENRLLQDALWQAVKAADNVQIICPAEPTHMALDGHAASLTLADGRVIEGRLLVGADGANSWVRAQAGITAAPRLYQQKGVVANFACERHHGQVARQWFFPDGILAWLPLPGNLMSMVWSTWDAQADELVALDADILCERVAQAGNHELGKLKLVTLAAAFPLRLLHLDRIVSHRLALVGDAAHNVHPLAGQGVNLGFQDACILARVLKAAGAGEDIGEHLLLRRYERARKEDILAMQTVTDGLQRLFNNDNSLLGWLRNTGLALTDRLGPIKHRLIRHALGSVDMVS</sequence>
<evidence type="ECO:0000256" key="3">
    <source>
        <dbReference type="ARBA" id="ARBA00005349"/>
    </source>
</evidence>
<dbReference type="GO" id="GO:0071949">
    <property type="term" value="F:FAD binding"/>
    <property type="evidence" value="ECO:0007669"/>
    <property type="project" value="InterPro"/>
</dbReference>
<dbReference type="EMBL" id="JACHHY010000015">
    <property type="protein sequence ID" value="MBB5019238.1"/>
    <property type="molecule type" value="Genomic_DNA"/>
</dbReference>
<dbReference type="Proteomes" id="UP000575898">
    <property type="component" value="Unassembled WGS sequence"/>
</dbReference>
<keyword evidence="7" id="KW-0503">Monooxygenase</keyword>
<evidence type="ECO:0000256" key="1">
    <source>
        <dbReference type="ARBA" id="ARBA00001974"/>
    </source>
</evidence>
<evidence type="ECO:0000256" key="4">
    <source>
        <dbReference type="ARBA" id="ARBA00022630"/>
    </source>
</evidence>
<dbReference type="GO" id="GO:0004497">
    <property type="term" value="F:monooxygenase activity"/>
    <property type="evidence" value="ECO:0007669"/>
    <property type="project" value="UniProtKB-KW"/>
</dbReference>
<dbReference type="GO" id="GO:0006744">
    <property type="term" value="P:ubiquinone biosynthetic process"/>
    <property type="evidence" value="ECO:0007669"/>
    <property type="project" value="UniProtKB-UniPathway"/>
</dbReference>
<dbReference type="InterPro" id="IPR010971">
    <property type="entry name" value="UbiH/COQ6"/>
</dbReference>
<evidence type="ECO:0000256" key="2">
    <source>
        <dbReference type="ARBA" id="ARBA00004749"/>
    </source>
</evidence>
<reference evidence="9 10" key="1">
    <citation type="submission" date="2020-08" db="EMBL/GenBank/DDBJ databases">
        <title>Genomic Encyclopedia of Type Strains, Phase IV (KMG-IV): sequencing the most valuable type-strain genomes for metagenomic binning, comparative biology and taxonomic classification.</title>
        <authorList>
            <person name="Goeker M."/>
        </authorList>
    </citation>
    <scope>NUCLEOTIDE SEQUENCE [LARGE SCALE GENOMIC DNA]</scope>
    <source>
        <strain evidence="9 10">DSM 27165</strain>
    </source>
</reference>
<comment type="cofactor">
    <cofactor evidence="1">
        <name>FAD</name>
        <dbReference type="ChEBI" id="CHEBI:57692"/>
    </cofactor>
</comment>
<dbReference type="GO" id="GO:0016705">
    <property type="term" value="F:oxidoreductase activity, acting on paired donors, with incorporation or reduction of molecular oxygen"/>
    <property type="evidence" value="ECO:0007669"/>
    <property type="project" value="InterPro"/>
</dbReference>
<dbReference type="AlphaFoldDB" id="A0A840MKQ4"/>
<dbReference type="InterPro" id="IPR036188">
    <property type="entry name" value="FAD/NAD-bd_sf"/>
</dbReference>
<evidence type="ECO:0000313" key="9">
    <source>
        <dbReference type="EMBL" id="MBB5019238.1"/>
    </source>
</evidence>
<dbReference type="PANTHER" id="PTHR43876:SF7">
    <property type="entry name" value="UBIQUINONE BIOSYNTHESIS MONOOXYGENASE COQ6, MITOCHONDRIAL"/>
    <property type="match status" value="1"/>
</dbReference>
<dbReference type="NCBIfam" id="NF005788">
    <property type="entry name" value="PRK07608.1-3"/>
    <property type="match status" value="1"/>
</dbReference>
<gene>
    <name evidence="9" type="ORF">HNQ59_002536</name>
</gene>
<dbReference type="GO" id="GO:0110142">
    <property type="term" value="C:ubiquinone biosynthesis complex"/>
    <property type="evidence" value="ECO:0007669"/>
    <property type="project" value="UniProtKB-ARBA"/>
</dbReference>
<dbReference type="SUPFAM" id="SSF51905">
    <property type="entry name" value="FAD/NAD(P)-binding domain"/>
    <property type="match status" value="1"/>
</dbReference>
<dbReference type="InterPro" id="IPR051205">
    <property type="entry name" value="UbiH/COQ6_monooxygenase"/>
</dbReference>
<dbReference type="InterPro" id="IPR018168">
    <property type="entry name" value="Ubi_Hdrlase_CS"/>
</dbReference>
<comment type="similarity">
    <text evidence="3">Belongs to the UbiH/COQ6 family.</text>
</comment>
<dbReference type="NCBIfam" id="TIGR01988">
    <property type="entry name" value="Ubi-OHases"/>
    <property type="match status" value="1"/>
</dbReference>
<evidence type="ECO:0000259" key="8">
    <source>
        <dbReference type="Pfam" id="PF01494"/>
    </source>
</evidence>
<accession>A0A840MKQ4</accession>
<dbReference type="Gene3D" id="3.50.50.60">
    <property type="entry name" value="FAD/NAD(P)-binding domain"/>
    <property type="match status" value="2"/>
</dbReference>
<keyword evidence="6" id="KW-0560">Oxidoreductase</keyword>
<keyword evidence="10" id="KW-1185">Reference proteome</keyword>
<evidence type="ECO:0000256" key="7">
    <source>
        <dbReference type="ARBA" id="ARBA00023033"/>
    </source>
</evidence>
<dbReference type="PANTHER" id="PTHR43876">
    <property type="entry name" value="UBIQUINONE BIOSYNTHESIS MONOOXYGENASE COQ6, MITOCHONDRIAL"/>
    <property type="match status" value="1"/>
</dbReference>
<protein>
    <submittedName>
        <fullName evidence="9">Ubiquinone biosynthesis UbiH/UbiF/VisC/COQ6 family hydroxylase</fullName>
    </submittedName>
</protein>
<evidence type="ECO:0000313" key="10">
    <source>
        <dbReference type="Proteomes" id="UP000575898"/>
    </source>
</evidence>
<name>A0A840MKQ4_9PROT</name>
<dbReference type="InterPro" id="IPR002938">
    <property type="entry name" value="FAD-bd"/>
</dbReference>
<dbReference type="FunFam" id="3.50.50.60:FF:000021">
    <property type="entry name" value="Ubiquinone biosynthesis monooxygenase COQ6"/>
    <property type="match status" value="1"/>
</dbReference>
<comment type="pathway">
    <text evidence="2">Cofactor biosynthesis; ubiquinone biosynthesis.</text>
</comment>
<keyword evidence="9" id="KW-0830">Ubiquinone</keyword>
<dbReference type="PRINTS" id="PR00420">
    <property type="entry name" value="RNGMNOXGNASE"/>
</dbReference>
<evidence type="ECO:0000256" key="6">
    <source>
        <dbReference type="ARBA" id="ARBA00023002"/>
    </source>
</evidence>
<keyword evidence="4" id="KW-0285">Flavoprotein</keyword>
<comment type="caution">
    <text evidence="9">The sequence shown here is derived from an EMBL/GenBank/DDBJ whole genome shotgun (WGS) entry which is preliminary data.</text>
</comment>